<evidence type="ECO:0000313" key="2">
    <source>
        <dbReference type="EMBL" id="KAL3691711.1"/>
    </source>
</evidence>
<organism evidence="2 3">
    <name type="scientific">Riccia sorocarpa</name>
    <dbReference type="NCBI Taxonomy" id="122646"/>
    <lineage>
        <taxon>Eukaryota</taxon>
        <taxon>Viridiplantae</taxon>
        <taxon>Streptophyta</taxon>
        <taxon>Embryophyta</taxon>
        <taxon>Marchantiophyta</taxon>
        <taxon>Marchantiopsida</taxon>
        <taxon>Marchantiidae</taxon>
        <taxon>Marchantiales</taxon>
        <taxon>Ricciaceae</taxon>
        <taxon>Riccia</taxon>
    </lineage>
</organism>
<keyword evidence="3" id="KW-1185">Reference proteome</keyword>
<name>A0ABD3HLB0_9MARC</name>
<evidence type="ECO:0000256" key="1">
    <source>
        <dbReference type="SAM" id="MobiDB-lite"/>
    </source>
</evidence>
<gene>
    <name evidence="2" type="ORF">R1sor_005362</name>
</gene>
<feature type="compositionally biased region" description="Basic and acidic residues" evidence="1">
    <location>
        <begin position="111"/>
        <end position="131"/>
    </location>
</feature>
<dbReference type="AlphaFoldDB" id="A0ABD3HLB0"/>
<comment type="caution">
    <text evidence="2">The sequence shown here is derived from an EMBL/GenBank/DDBJ whole genome shotgun (WGS) entry which is preliminary data.</text>
</comment>
<evidence type="ECO:0000313" key="3">
    <source>
        <dbReference type="Proteomes" id="UP001633002"/>
    </source>
</evidence>
<proteinExistence type="predicted"/>
<accession>A0ABD3HLB0</accession>
<dbReference type="Proteomes" id="UP001633002">
    <property type="component" value="Unassembled WGS sequence"/>
</dbReference>
<feature type="region of interest" description="Disordered" evidence="1">
    <location>
        <begin position="88"/>
        <end position="131"/>
    </location>
</feature>
<dbReference type="EMBL" id="JBJQOH010000003">
    <property type="protein sequence ID" value="KAL3691711.1"/>
    <property type="molecule type" value="Genomic_DNA"/>
</dbReference>
<reference evidence="2 3" key="1">
    <citation type="submission" date="2024-09" db="EMBL/GenBank/DDBJ databases">
        <title>Chromosome-scale assembly of Riccia sorocarpa.</title>
        <authorList>
            <person name="Paukszto L."/>
        </authorList>
    </citation>
    <scope>NUCLEOTIDE SEQUENCE [LARGE SCALE GENOMIC DNA]</scope>
    <source>
        <strain evidence="2">LP-2024</strain>
        <tissue evidence="2">Aerial parts of the thallus</tissue>
    </source>
</reference>
<protein>
    <submittedName>
        <fullName evidence="2">Uncharacterized protein</fullName>
    </submittedName>
</protein>
<sequence>MAGSDTGKAADLQEELSSLQESVLHTFYEVERDLFTALRATNLADARNGIKNLYSKLQEGRAFIWRSLELITDKKQIIDSIAAIPVEQPADAPGDSTLKYHSLGDGGNLDASKEGDHNMHSDDSDEDSRSSDEVAVFQFQFHWFHERKVQSEGGEFLSYLVPIPMGSSGSEGIDSEGIVGNNAIEDTDYDSSEHENNCRREIRSKQRVEAPRKKRKSNETSKLLVDFEIVDDPNHHLKWGHFSQETVMRVLDNLDGEDWDKLQLFSTFSIHFPRPEVSACLQCIQSYDSSTKTRTVGERDYQLNLKRVRKALALFEGEDQPLIVRQHEFEDWFPSKDEKGHRFYVATCSHPEWRPMFQLINGLLLARRRIRDGFGRLALIVRTYIDGSREFDWGQMILDFSVLIYL</sequence>